<dbReference type="EMBL" id="CM016762">
    <property type="protein sequence ID" value="TMS34753.1"/>
    <property type="molecule type" value="Genomic_DNA"/>
</dbReference>
<reference evidence="1 2" key="2">
    <citation type="journal article" date="2019" name="G3 (Bethesda)">
        <title>Hybrid Assembly of the Genome of the Entomopathogenic Nematode Steinernema carpocapsae Identifies the X-Chromosome.</title>
        <authorList>
            <person name="Serra L."/>
            <person name="Macchietto M."/>
            <person name="Macias-Munoz A."/>
            <person name="McGill C.J."/>
            <person name="Rodriguez I.M."/>
            <person name="Rodriguez B."/>
            <person name="Murad R."/>
            <person name="Mortazavi A."/>
        </authorList>
    </citation>
    <scope>NUCLEOTIDE SEQUENCE [LARGE SCALE GENOMIC DNA]</scope>
    <source>
        <strain evidence="1 2">ALL</strain>
    </source>
</reference>
<organism evidence="1 2">
    <name type="scientific">Steinernema carpocapsae</name>
    <name type="common">Entomopathogenic nematode</name>
    <dbReference type="NCBI Taxonomy" id="34508"/>
    <lineage>
        <taxon>Eukaryota</taxon>
        <taxon>Metazoa</taxon>
        <taxon>Ecdysozoa</taxon>
        <taxon>Nematoda</taxon>
        <taxon>Chromadorea</taxon>
        <taxon>Rhabditida</taxon>
        <taxon>Tylenchina</taxon>
        <taxon>Panagrolaimomorpha</taxon>
        <taxon>Strongyloidoidea</taxon>
        <taxon>Steinernematidae</taxon>
        <taxon>Steinernema</taxon>
    </lineage>
</organism>
<dbReference type="AlphaFoldDB" id="A0A4V6I7M9"/>
<comment type="caution">
    <text evidence="1">The sequence shown here is derived from an EMBL/GenBank/DDBJ whole genome shotgun (WGS) entry which is preliminary data.</text>
</comment>
<proteinExistence type="predicted"/>
<dbReference type="EMBL" id="AZBU02000001">
    <property type="protein sequence ID" value="TMS34753.1"/>
    <property type="molecule type" value="Genomic_DNA"/>
</dbReference>
<evidence type="ECO:0000313" key="2">
    <source>
        <dbReference type="Proteomes" id="UP000298663"/>
    </source>
</evidence>
<gene>
    <name evidence="1" type="ORF">L596_002281</name>
</gene>
<protein>
    <submittedName>
        <fullName evidence="1">Uncharacterized protein</fullName>
    </submittedName>
</protein>
<sequence>MGIKATGKEGEAFVLVRFKVSPLEITARGDVVEQTEAGFRKYNVKIMHLLLGKELQTVKHISLDSHCQYGVVLTDYIGHVF</sequence>
<keyword evidence="2" id="KW-1185">Reference proteome</keyword>
<evidence type="ECO:0000313" key="1">
    <source>
        <dbReference type="EMBL" id="TMS34753.1"/>
    </source>
</evidence>
<dbReference type="Proteomes" id="UP000298663">
    <property type="component" value="Chromosome X"/>
</dbReference>
<accession>A0A4V6I7M9</accession>
<name>A0A4V6I7M9_STECR</name>
<reference evidence="1 2" key="1">
    <citation type="journal article" date="2015" name="Genome Biol.">
        <title>Comparative genomics of Steinernema reveals deeply conserved gene regulatory networks.</title>
        <authorList>
            <person name="Dillman A.R."/>
            <person name="Macchietto M."/>
            <person name="Porter C.F."/>
            <person name="Rogers A."/>
            <person name="Williams B."/>
            <person name="Antoshechkin I."/>
            <person name="Lee M.M."/>
            <person name="Goodwin Z."/>
            <person name="Lu X."/>
            <person name="Lewis E.E."/>
            <person name="Goodrich-Blair H."/>
            <person name="Stock S.P."/>
            <person name="Adams B.J."/>
            <person name="Sternberg P.W."/>
            <person name="Mortazavi A."/>
        </authorList>
    </citation>
    <scope>NUCLEOTIDE SEQUENCE [LARGE SCALE GENOMIC DNA]</scope>
    <source>
        <strain evidence="1 2">ALL</strain>
    </source>
</reference>